<dbReference type="Proteomes" id="UP000597459">
    <property type="component" value="Unassembled WGS sequence"/>
</dbReference>
<dbReference type="RefSeq" id="WP_166313440.1">
    <property type="nucleotide sequence ID" value="NZ_WOTH01000006.1"/>
</dbReference>
<keyword evidence="2" id="KW-1185">Reference proteome</keyword>
<evidence type="ECO:0000313" key="1">
    <source>
        <dbReference type="EMBL" id="NHO53304.1"/>
    </source>
</evidence>
<sequence>MSQTLLFRAGLPFAVVVCVDGSDGNPADLSGCSFASQIRDALGTLVATLTAEIVPDQVGVVQLRAADTTQWPLGQLWCDLDVTWPNGVVMPTEVFSITMRRGVTR</sequence>
<reference evidence="1" key="1">
    <citation type="submission" date="2019-11" db="EMBL/GenBank/DDBJ databases">
        <title>Description of new Acetobacter species.</title>
        <authorList>
            <person name="Cleenwerck I."/>
            <person name="Sombolestani A.S."/>
        </authorList>
    </citation>
    <scope>NUCLEOTIDE SEQUENCE</scope>
    <source>
        <strain evidence="1">LMG 1626</strain>
    </source>
</reference>
<protein>
    <submittedName>
        <fullName evidence="1">Uncharacterized protein</fullName>
    </submittedName>
</protein>
<evidence type="ECO:0000313" key="2">
    <source>
        <dbReference type="Proteomes" id="UP000597459"/>
    </source>
</evidence>
<gene>
    <name evidence="1" type="ORF">GOB87_04920</name>
</gene>
<dbReference type="AlphaFoldDB" id="A0A967EII6"/>
<organism evidence="1 2">
    <name type="scientific">Acetobacter estunensis</name>
    <dbReference type="NCBI Taxonomy" id="104097"/>
    <lineage>
        <taxon>Bacteria</taxon>
        <taxon>Pseudomonadati</taxon>
        <taxon>Pseudomonadota</taxon>
        <taxon>Alphaproteobacteria</taxon>
        <taxon>Acetobacterales</taxon>
        <taxon>Acetobacteraceae</taxon>
        <taxon>Acetobacter</taxon>
    </lineage>
</organism>
<name>A0A967EII6_9PROT</name>
<comment type="caution">
    <text evidence="1">The sequence shown here is derived from an EMBL/GenBank/DDBJ whole genome shotgun (WGS) entry which is preliminary data.</text>
</comment>
<proteinExistence type="predicted"/>
<dbReference type="EMBL" id="WOTH01000006">
    <property type="protein sequence ID" value="NHO53304.1"/>
    <property type="molecule type" value="Genomic_DNA"/>
</dbReference>
<accession>A0A967EII6</accession>